<dbReference type="AlphaFoldDB" id="A0A5K3G0D9"/>
<accession>A0A5K3G0D9</accession>
<proteinExistence type="predicted"/>
<feature type="chain" id="PRO_5024405317" evidence="1">
    <location>
        <begin position="22"/>
        <end position="77"/>
    </location>
</feature>
<keyword evidence="1" id="KW-0732">Signal</keyword>
<feature type="signal peptide" evidence="1">
    <location>
        <begin position="1"/>
        <end position="21"/>
    </location>
</feature>
<dbReference type="WBParaSite" id="MCU_012445-RA">
    <property type="protein sequence ID" value="MCU_012445-RA"/>
    <property type="gene ID" value="MCU_012445"/>
</dbReference>
<reference evidence="2" key="1">
    <citation type="submission" date="2019-11" db="UniProtKB">
        <authorList>
            <consortium name="WormBaseParasite"/>
        </authorList>
    </citation>
    <scope>IDENTIFICATION</scope>
</reference>
<evidence type="ECO:0000313" key="2">
    <source>
        <dbReference type="WBParaSite" id="MCU_012445-RA"/>
    </source>
</evidence>
<evidence type="ECO:0000256" key="1">
    <source>
        <dbReference type="SAM" id="SignalP"/>
    </source>
</evidence>
<protein>
    <submittedName>
        <fullName evidence="2">Uncharacterized protein</fullName>
    </submittedName>
</protein>
<name>A0A5K3G0D9_MESCO</name>
<sequence length="77" mass="9412">MRAFLAAVFALLAVIVLTTSAEESKGHEEDKRMLYWKRDSPFDSEEDLDEMRQMMHYLNPRPRLHRLRDLRKRMLYW</sequence>
<organism evidence="2">
    <name type="scientific">Mesocestoides corti</name>
    <name type="common">Flatworm</name>
    <dbReference type="NCBI Taxonomy" id="53468"/>
    <lineage>
        <taxon>Eukaryota</taxon>
        <taxon>Metazoa</taxon>
        <taxon>Spiralia</taxon>
        <taxon>Lophotrochozoa</taxon>
        <taxon>Platyhelminthes</taxon>
        <taxon>Cestoda</taxon>
        <taxon>Eucestoda</taxon>
        <taxon>Cyclophyllidea</taxon>
        <taxon>Mesocestoididae</taxon>
        <taxon>Mesocestoides</taxon>
    </lineage>
</organism>